<dbReference type="GO" id="GO:0005829">
    <property type="term" value="C:cytosol"/>
    <property type="evidence" value="ECO:0007669"/>
    <property type="project" value="TreeGrafter"/>
</dbReference>
<dbReference type="InterPro" id="IPR001867">
    <property type="entry name" value="OmpR/PhoB-type_DNA-bd"/>
</dbReference>
<evidence type="ECO:0000256" key="2">
    <source>
        <dbReference type="ARBA" id="ARBA00023012"/>
    </source>
</evidence>
<sequence>MTSTILIVEDDSGLQKYLKELLLDNGFSAQSASDGIQALNSISKSEPDLVILDLGLPNMSGEAVCMEIRKKYPDLPVIILTAKDAVSDIVQGLNLGADDYMTKPFVADELLARVKARLRSKGIQDTKLKVGDLELDNKTLEVKRKEKNIQLTPQEFKLLQYLMSNKGRILTREMILNRVWLYSPDIETRVVDVYMGYLRKKIDESAHQKLLHSVRGFGYMIKD</sequence>
<dbReference type="EMBL" id="LBSJ01000027">
    <property type="protein sequence ID" value="KKQ14898.1"/>
    <property type="molecule type" value="Genomic_DNA"/>
</dbReference>
<evidence type="ECO:0000259" key="8">
    <source>
        <dbReference type="PROSITE" id="PS50110"/>
    </source>
</evidence>
<dbReference type="Pfam" id="PF00486">
    <property type="entry name" value="Trans_reg_C"/>
    <property type="match status" value="1"/>
</dbReference>
<proteinExistence type="predicted"/>
<keyword evidence="5" id="KW-0804">Transcription</keyword>
<dbReference type="GO" id="GO:0032993">
    <property type="term" value="C:protein-DNA complex"/>
    <property type="evidence" value="ECO:0007669"/>
    <property type="project" value="TreeGrafter"/>
</dbReference>
<dbReference type="GO" id="GO:0000976">
    <property type="term" value="F:transcription cis-regulatory region binding"/>
    <property type="evidence" value="ECO:0007669"/>
    <property type="project" value="TreeGrafter"/>
</dbReference>
<dbReference type="FunFam" id="1.10.10.10:FF:000005">
    <property type="entry name" value="Two-component system response regulator"/>
    <property type="match status" value="1"/>
</dbReference>
<dbReference type="GO" id="GO:0000156">
    <property type="term" value="F:phosphorelay response regulator activity"/>
    <property type="evidence" value="ECO:0007669"/>
    <property type="project" value="TreeGrafter"/>
</dbReference>
<evidence type="ECO:0008006" key="12">
    <source>
        <dbReference type="Google" id="ProtNLM"/>
    </source>
</evidence>
<reference evidence="10 11" key="1">
    <citation type="journal article" date="2015" name="Nature">
        <title>rRNA introns, odd ribosomes, and small enigmatic genomes across a large radiation of phyla.</title>
        <authorList>
            <person name="Brown C.T."/>
            <person name="Hug L.A."/>
            <person name="Thomas B.C."/>
            <person name="Sharon I."/>
            <person name="Castelle C.J."/>
            <person name="Singh A."/>
            <person name="Wilkins M.J."/>
            <person name="Williams K.H."/>
            <person name="Banfield J.F."/>
        </authorList>
    </citation>
    <scope>NUCLEOTIDE SEQUENCE [LARGE SCALE GENOMIC DNA]</scope>
</reference>
<keyword evidence="1 6" id="KW-0597">Phosphoprotein</keyword>
<evidence type="ECO:0000259" key="9">
    <source>
        <dbReference type="PROSITE" id="PS51755"/>
    </source>
</evidence>
<protein>
    <recommendedName>
        <fullName evidence="12">Two component transcriptional regulator, winged helix family</fullName>
    </recommendedName>
</protein>
<keyword evidence="2" id="KW-0902">Two-component regulatory system</keyword>
<dbReference type="AlphaFoldDB" id="A0A0G0F6R0"/>
<evidence type="ECO:0000256" key="3">
    <source>
        <dbReference type="ARBA" id="ARBA00023015"/>
    </source>
</evidence>
<dbReference type="InterPro" id="IPR039420">
    <property type="entry name" value="WalR-like"/>
</dbReference>
<feature type="domain" description="Response regulatory" evidence="8">
    <location>
        <begin position="4"/>
        <end position="118"/>
    </location>
</feature>
<evidence type="ECO:0000256" key="1">
    <source>
        <dbReference type="ARBA" id="ARBA00022553"/>
    </source>
</evidence>
<name>A0A0G0F6R0_9BACT</name>
<dbReference type="Gene3D" id="3.40.50.2300">
    <property type="match status" value="1"/>
</dbReference>
<dbReference type="SMART" id="SM00862">
    <property type="entry name" value="Trans_reg_C"/>
    <property type="match status" value="1"/>
</dbReference>
<gene>
    <name evidence="10" type="ORF">US28_C0027G0010</name>
</gene>
<accession>A0A0G0F6R0</accession>
<keyword evidence="4 7" id="KW-0238">DNA-binding</keyword>
<keyword evidence="3" id="KW-0805">Transcription regulation</keyword>
<dbReference type="PATRIC" id="fig|1618417.4.peg.930"/>
<comment type="caution">
    <text evidence="10">The sequence shown here is derived from an EMBL/GenBank/DDBJ whole genome shotgun (WGS) entry which is preliminary data.</text>
</comment>
<dbReference type="Pfam" id="PF00072">
    <property type="entry name" value="Response_reg"/>
    <property type="match status" value="1"/>
</dbReference>
<dbReference type="SMART" id="SM00448">
    <property type="entry name" value="REC"/>
    <property type="match status" value="1"/>
</dbReference>
<dbReference type="PROSITE" id="PS51755">
    <property type="entry name" value="OMPR_PHOB"/>
    <property type="match status" value="1"/>
</dbReference>
<evidence type="ECO:0000256" key="7">
    <source>
        <dbReference type="PROSITE-ProRule" id="PRU01091"/>
    </source>
</evidence>
<dbReference type="InterPro" id="IPR011006">
    <property type="entry name" value="CheY-like_superfamily"/>
</dbReference>
<organism evidence="10 11">
    <name type="scientific">Candidatus Daviesbacteria bacterium GW2011_GWA1_36_8</name>
    <dbReference type="NCBI Taxonomy" id="1618417"/>
    <lineage>
        <taxon>Bacteria</taxon>
        <taxon>Candidatus Daviesiibacteriota</taxon>
    </lineage>
</organism>
<evidence type="ECO:0000313" key="10">
    <source>
        <dbReference type="EMBL" id="KKQ14898.1"/>
    </source>
</evidence>
<dbReference type="PANTHER" id="PTHR48111:SF1">
    <property type="entry name" value="TWO-COMPONENT RESPONSE REGULATOR ORR33"/>
    <property type="match status" value="1"/>
</dbReference>
<feature type="modified residue" description="4-aspartylphosphate" evidence="6">
    <location>
        <position position="53"/>
    </location>
</feature>
<dbReference type="Gene3D" id="6.10.250.690">
    <property type="match status" value="1"/>
</dbReference>
<dbReference type="GO" id="GO:0006355">
    <property type="term" value="P:regulation of DNA-templated transcription"/>
    <property type="evidence" value="ECO:0007669"/>
    <property type="project" value="InterPro"/>
</dbReference>
<dbReference type="Proteomes" id="UP000034448">
    <property type="component" value="Unassembled WGS sequence"/>
</dbReference>
<dbReference type="CDD" id="cd00383">
    <property type="entry name" value="trans_reg_C"/>
    <property type="match status" value="1"/>
</dbReference>
<dbReference type="Gene3D" id="1.10.10.10">
    <property type="entry name" value="Winged helix-like DNA-binding domain superfamily/Winged helix DNA-binding domain"/>
    <property type="match status" value="1"/>
</dbReference>
<feature type="DNA-binding region" description="OmpR/PhoB-type" evidence="7">
    <location>
        <begin position="125"/>
        <end position="223"/>
    </location>
</feature>
<evidence type="ECO:0000256" key="6">
    <source>
        <dbReference type="PROSITE-ProRule" id="PRU00169"/>
    </source>
</evidence>
<feature type="domain" description="OmpR/PhoB-type" evidence="9">
    <location>
        <begin position="125"/>
        <end position="223"/>
    </location>
</feature>
<dbReference type="PROSITE" id="PS50110">
    <property type="entry name" value="RESPONSE_REGULATORY"/>
    <property type="match status" value="1"/>
</dbReference>
<evidence type="ECO:0000256" key="4">
    <source>
        <dbReference type="ARBA" id="ARBA00023125"/>
    </source>
</evidence>
<dbReference type="InterPro" id="IPR001789">
    <property type="entry name" value="Sig_transdc_resp-reg_receiver"/>
</dbReference>
<dbReference type="PANTHER" id="PTHR48111">
    <property type="entry name" value="REGULATOR OF RPOS"/>
    <property type="match status" value="1"/>
</dbReference>
<dbReference type="SUPFAM" id="SSF52172">
    <property type="entry name" value="CheY-like"/>
    <property type="match status" value="1"/>
</dbReference>
<evidence type="ECO:0000313" key="11">
    <source>
        <dbReference type="Proteomes" id="UP000034448"/>
    </source>
</evidence>
<dbReference type="FunFam" id="3.40.50.2300:FF:000001">
    <property type="entry name" value="DNA-binding response regulator PhoB"/>
    <property type="match status" value="1"/>
</dbReference>
<evidence type="ECO:0000256" key="5">
    <source>
        <dbReference type="ARBA" id="ARBA00023163"/>
    </source>
</evidence>
<dbReference type="InterPro" id="IPR036388">
    <property type="entry name" value="WH-like_DNA-bd_sf"/>
</dbReference>